<feature type="region of interest" description="Disordered" evidence="1">
    <location>
        <begin position="204"/>
        <end position="249"/>
    </location>
</feature>
<feature type="region of interest" description="Disordered" evidence="1">
    <location>
        <begin position="81"/>
        <end position="116"/>
    </location>
</feature>
<proteinExistence type="predicted"/>
<protein>
    <submittedName>
        <fullName evidence="2">Uncharacterized protein</fullName>
    </submittedName>
</protein>
<dbReference type="EMBL" id="LIAE01009804">
    <property type="protein sequence ID" value="PAV68137.1"/>
    <property type="molecule type" value="Genomic_DNA"/>
</dbReference>
<dbReference type="Proteomes" id="UP000218231">
    <property type="component" value="Unassembled WGS sequence"/>
</dbReference>
<name>A0A2A2K2E6_9BILA</name>
<gene>
    <name evidence="2" type="ORF">WR25_03036</name>
</gene>
<evidence type="ECO:0000256" key="1">
    <source>
        <dbReference type="SAM" id="MobiDB-lite"/>
    </source>
</evidence>
<feature type="compositionally biased region" description="Polar residues" evidence="1">
    <location>
        <begin position="236"/>
        <end position="249"/>
    </location>
</feature>
<feature type="compositionally biased region" description="Low complexity" evidence="1">
    <location>
        <begin position="81"/>
        <end position="96"/>
    </location>
</feature>
<sequence>MKRVASTSATRVAITVALSKPAPACSPSHSVATTSNAAKLACTAQTLSTDDNADSWISLRAACCCWATACSRKRHYQGQQRQADQGNQAQAQVDQQQRNEDHQRRHHSGEQRREHMGRQLRDLHHALGGDMAQARGVGGIEPAHRQRADMLAQALAATAQHGNAHGDAGLLHPAPQVPAHHHAQGQQGQPLAGGFQLVAQQVTQDRHQGDDGQPAQHAIHQREADVAAQEHGVVAEQSNESPQHDQCSSTCAVARVFA</sequence>
<feature type="region of interest" description="Disordered" evidence="1">
    <location>
        <begin position="159"/>
        <end position="189"/>
    </location>
</feature>
<comment type="caution">
    <text evidence="2">The sequence shown here is derived from an EMBL/GenBank/DDBJ whole genome shotgun (WGS) entry which is preliminary data.</text>
</comment>
<keyword evidence="3" id="KW-1185">Reference proteome</keyword>
<accession>A0A2A2K2E6</accession>
<reference evidence="2 3" key="1">
    <citation type="journal article" date="2017" name="Curr. Biol.">
        <title>Genome architecture and evolution of a unichromosomal asexual nematode.</title>
        <authorList>
            <person name="Fradin H."/>
            <person name="Zegar C."/>
            <person name="Gutwein M."/>
            <person name="Lucas J."/>
            <person name="Kovtun M."/>
            <person name="Corcoran D."/>
            <person name="Baugh L.R."/>
            <person name="Kiontke K."/>
            <person name="Gunsalus K."/>
            <person name="Fitch D.H."/>
            <person name="Piano F."/>
        </authorList>
    </citation>
    <scope>NUCLEOTIDE SEQUENCE [LARGE SCALE GENOMIC DNA]</scope>
    <source>
        <strain evidence="2">PF1309</strain>
    </source>
</reference>
<dbReference type="AlphaFoldDB" id="A0A2A2K2E6"/>
<feature type="compositionally biased region" description="Basic and acidic residues" evidence="1">
    <location>
        <begin position="97"/>
        <end position="116"/>
    </location>
</feature>
<organism evidence="2 3">
    <name type="scientific">Diploscapter pachys</name>
    <dbReference type="NCBI Taxonomy" id="2018661"/>
    <lineage>
        <taxon>Eukaryota</taxon>
        <taxon>Metazoa</taxon>
        <taxon>Ecdysozoa</taxon>
        <taxon>Nematoda</taxon>
        <taxon>Chromadorea</taxon>
        <taxon>Rhabditida</taxon>
        <taxon>Rhabditina</taxon>
        <taxon>Rhabditomorpha</taxon>
        <taxon>Rhabditoidea</taxon>
        <taxon>Rhabditidae</taxon>
        <taxon>Diploscapter</taxon>
    </lineage>
</organism>
<evidence type="ECO:0000313" key="3">
    <source>
        <dbReference type="Proteomes" id="UP000218231"/>
    </source>
</evidence>
<evidence type="ECO:0000313" key="2">
    <source>
        <dbReference type="EMBL" id="PAV68137.1"/>
    </source>
</evidence>
<feature type="compositionally biased region" description="Low complexity" evidence="1">
    <location>
        <begin position="170"/>
        <end position="189"/>
    </location>
</feature>